<evidence type="ECO:0000313" key="4">
    <source>
        <dbReference type="Proteomes" id="UP000008952"/>
    </source>
</evidence>
<keyword evidence="1" id="KW-0812">Transmembrane</keyword>
<accession>J1JVN3</accession>
<dbReference type="AlphaFoldDB" id="J1JVN3"/>
<keyword evidence="1" id="KW-0472">Membrane</keyword>
<evidence type="ECO:0000256" key="1">
    <source>
        <dbReference type="SAM" id="Phobius"/>
    </source>
</evidence>
<keyword evidence="4" id="KW-1185">Reference proteome</keyword>
<feature type="domain" description="Heparan-alpha-glucosaminide N-acetyltransferase catalytic" evidence="2">
    <location>
        <begin position="10"/>
        <end position="232"/>
    </location>
</feature>
<evidence type="ECO:0000313" key="3">
    <source>
        <dbReference type="EMBL" id="EJF88615.1"/>
    </source>
</evidence>
<dbReference type="OrthoDB" id="9807591at2"/>
<protein>
    <recommendedName>
        <fullName evidence="2">Heparan-alpha-glucosaminide N-acetyltransferase catalytic domain-containing protein</fullName>
    </recommendedName>
</protein>
<feature type="transmembrane region" description="Helical" evidence="1">
    <location>
        <begin position="52"/>
        <end position="73"/>
    </location>
</feature>
<dbReference type="Pfam" id="PF07786">
    <property type="entry name" value="HGSNAT_cat"/>
    <property type="match status" value="1"/>
</dbReference>
<feature type="transmembrane region" description="Helical" evidence="1">
    <location>
        <begin position="177"/>
        <end position="203"/>
    </location>
</feature>
<proteinExistence type="predicted"/>
<dbReference type="RefSeq" id="WP_008039307.1">
    <property type="nucleotide sequence ID" value="NZ_JH725147.1"/>
</dbReference>
<gene>
    <name evidence="3" type="ORF">ME5_01166</name>
</gene>
<feature type="transmembrane region" description="Helical" evidence="1">
    <location>
        <begin position="224"/>
        <end position="245"/>
    </location>
</feature>
<name>J1JVN3_9HYPH</name>
<comment type="caution">
    <text evidence="3">The sequence shown here is derived from an EMBL/GenBank/DDBJ whole genome shotgun (WGS) entry which is preliminary data.</text>
</comment>
<dbReference type="STRING" id="1094558.ME5_01166"/>
<feature type="transmembrane region" description="Helical" evidence="1">
    <location>
        <begin position="109"/>
        <end position="128"/>
    </location>
</feature>
<dbReference type="eggNOG" id="COG3503">
    <property type="taxonomic scope" value="Bacteria"/>
</dbReference>
<dbReference type="EMBL" id="AIMB01000008">
    <property type="protein sequence ID" value="EJF88615.1"/>
    <property type="molecule type" value="Genomic_DNA"/>
</dbReference>
<dbReference type="HOGENOM" id="CLU_067755_0_0_5"/>
<feature type="transmembrane region" description="Helical" evidence="1">
    <location>
        <begin position="20"/>
        <end position="40"/>
    </location>
</feature>
<sequence length="323" mass="37231">MDQSQNITKRLKKLDIFRGIALIGMMIYHLSWDLSYFSYIAQTIPNEGGFHYLARLVAFSFLFITGFSLYLAHSNYIRWKLFIKRLLRVLFAAVLVSFVTYIIMPNGFIYFGILHQIVLTSIIGVIFLRFPIIINIIVIIAVCLIAVYAKSDIFNWFGLYWLGLSTNPRPSFDYVPFFPWFCAGLAGLTIAQLCARFKILSFFQSGIKPNWLSYILEKLGQHTLFIYLVHQPFLMGILFLISLIFPPSQHVIGKITYQQCVQECAHQADKKLCASYCSCVVDRLTMHKLLFPLAKGELQQTDKRLINTVNICWDKMIPTSQSK</sequence>
<dbReference type="Proteomes" id="UP000008952">
    <property type="component" value="Unassembled WGS sequence"/>
</dbReference>
<organism evidence="3 4">
    <name type="scientific">Bartonella tamiae Th239</name>
    <dbReference type="NCBI Taxonomy" id="1094558"/>
    <lineage>
        <taxon>Bacteria</taxon>
        <taxon>Pseudomonadati</taxon>
        <taxon>Pseudomonadota</taxon>
        <taxon>Alphaproteobacteria</taxon>
        <taxon>Hyphomicrobiales</taxon>
        <taxon>Bartonellaceae</taxon>
        <taxon>Bartonella</taxon>
    </lineage>
</organism>
<evidence type="ECO:0000259" key="2">
    <source>
        <dbReference type="Pfam" id="PF07786"/>
    </source>
</evidence>
<feature type="transmembrane region" description="Helical" evidence="1">
    <location>
        <begin position="135"/>
        <end position="157"/>
    </location>
</feature>
<reference evidence="3 4" key="1">
    <citation type="submission" date="2012-03" db="EMBL/GenBank/DDBJ databases">
        <title>The Genome Sequence of Bartonella tamiae Th239.</title>
        <authorList>
            <consortium name="The Broad Institute Genome Sequencing Platform"/>
            <consortium name="The Broad Institute Genome Sequencing Center for Infectious Disease"/>
            <person name="Feldgarden M."/>
            <person name="Kirby J."/>
            <person name="Kosoy M."/>
            <person name="Birtles R."/>
            <person name="Probert W.S."/>
            <person name="Chiaraviglio L."/>
            <person name="Young S.K."/>
            <person name="Zeng Q."/>
            <person name="Gargeya S."/>
            <person name="Fitzgerald M."/>
            <person name="Haas B."/>
            <person name="Abouelleil A."/>
            <person name="Alvarado L."/>
            <person name="Arachchi H.M."/>
            <person name="Berlin A."/>
            <person name="Chapman S.B."/>
            <person name="Gearin G."/>
            <person name="Goldberg J."/>
            <person name="Griggs A."/>
            <person name="Gujja S."/>
            <person name="Hansen M."/>
            <person name="Heiman D."/>
            <person name="Howarth C."/>
            <person name="Larimer J."/>
            <person name="Lui A."/>
            <person name="MacDonald P.J.P."/>
            <person name="McCowen C."/>
            <person name="Montmayeur A."/>
            <person name="Murphy C."/>
            <person name="Neiman D."/>
            <person name="Pearson M."/>
            <person name="Priest M."/>
            <person name="Roberts A."/>
            <person name="Saif S."/>
            <person name="Shea T."/>
            <person name="Sisk P."/>
            <person name="Stolte C."/>
            <person name="Sykes S."/>
            <person name="Wortman J."/>
            <person name="Nusbaum C."/>
            <person name="Birren B."/>
        </authorList>
    </citation>
    <scope>NUCLEOTIDE SEQUENCE [LARGE SCALE GENOMIC DNA]</scope>
    <source>
        <strain evidence="3 4">Th239</strain>
    </source>
</reference>
<keyword evidence="1" id="KW-1133">Transmembrane helix</keyword>
<dbReference type="InterPro" id="IPR012429">
    <property type="entry name" value="HGSNAT_cat"/>
</dbReference>
<feature type="transmembrane region" description="Helical" evidence="1">
    <location>
        <begin position="85"/>
        <end position="103"/>
    </location>
</feature>
<dbReference type="PATRIC" id="fig|1094558.3.peg.1263"/>